<organism evidence="4 5">
    <name type="scientific">Devosia equisanguinis</name>
    <dbReference type="NCBI Taxonomy" id="2490941"/>
    <lineage>
        <taxon>Bacteria</taxon>
        <taxon>Pseudomonadati</taxon>
        <taxon>Pseudomonadota</taxon>
        <taxon>Alphaproteobacteria</taxon>
        <taxon>Hyphomicrobiales</taxon>
        <taxon>Devosiaceae</taxon>
        <taxon>Devosia</taxon>
    </lineage>
</organism>
<evidence type="ECO:0000256" key="1">
    <source>
        <dbReference type="ARBA" id="ARBA00004418"/>
    </source>
</evidence>
<protein>
    <submittedName>
        <fullName evidence="4">Bacterial extracellular solute-binding protein</fullName>
    </submittedName>
</protein>
<dbReference type="OrthoDB" id="9795569at2"/>
<dbReference type="InterPro" id="IPR050490">
    <property type="entry name" value="Bact_solute-bd_prot1"/>
</dbReference>
<comment type="similarity">
    <text evidence="2">Belongs to the bacterial solute-binding protein 1 family.</text>
</comment>
<sequence>MTSDKFNRRDVLRKGGAAGVGLWAAAHGLPAFAQDKPEEELPQGAAGKLTVIHRTEYFEAAQNLFRDTVTKFAAANNAQLDISTTNPESFGDFLGKMSAAVKAGNPPDLAYTSTVSIPQMHLLGLLEDVNDVVEDAIKRYGNVMRGINAESIGKIDGRWVAVPFIANTTGAFFRGDKLAEKGIDVSTLNTWEERREAALAISDPDNGFYGWGLTVNQSGDGWGVASAILNAFGGHFTDESGTKVEFDSPETIAAYEFVRETYDRNGKYAAMLPPGVESWGDISNNEAWLAGSVGYTHNAFSLYAASKRDNNPVFPHTVLVPQPRANNGDHRNGGAVGGWLTIFKGAPNVDLAKKLALDLLDPANFTPMSAVAGGLFMPAYENLWTEELLSADSNYAIIKEQVDIEDPFIGPSWPAKPAAQIDAIRAQGVLEQSMGNVIAGRMTPEEAVKDAHNKIVQIFEEGGIM</sequence>
<dbReference type="PANTHER" id="PTHR43649:SF12">
    <property type="entry name" value="DIACETYLCHITOBIOSE BINDING PROTEIN DASA"/>
    <property type="match status" value="1"/>
</dbReference>
<name>A0A3S4CCI0_9HYPH</name>
<keyword evidence="5" id="KW-1185">Reference proteome</keyword>
<gene>
    <name evidence="4" type="ORF">DEVEQU_02168</name>
</gene>
<dbReference type="Pfam" id="PF13416">
    <property type="entry name" value="SBP_bac_8"/>
    <property type="match status" value="1"/>
</dbReference>
<reference evidence="4 5" key="1">
    <citation type="submission" date="2018-12" db="EMBL/GenBank/DDBJ databases">
        <authorList>
            <person name="Criscuolo A."/>
        </authorList>
    </citation>
    <scope>NUCLEOTIDE SEQUENCE [LARGE SCALE GENOMIC DNA]</scope>
    <source>
        <strain evidence="4">ACIP1116281</strain>
    </source>
</reference>
<dbReference type="PROSITE" id="PS51318">
    <property type="entry name" value="TAT"/>
    <property type="match status" value="1"/>
</dbReference>
<dbReference type="InterPro" id="IPR006311">
    <property type="entry name" value="TAT_signal"/>
</dbReference>
<evidence type="ECO:0000313" key="5">
    <source>
        <dbReference type="Proteomes" id="UP000268844"/>
    </source>
</evidence>
<evidence type="ECO:0000256" key="3">
    <source>
        <dbReference type="ARBA" id="ARBA00022764"/>
    </source>
</evidence>
<keyword evidence="3" id="KW-0574">Periplasm</keyword>
<accession>A0A3S4CCI0</accession>
<dbReference type="PANTHER" id="PTHR43649">
    <property type="entry name" value="ARABINOSE-BINDING PROTEIN-RELATED"/>
    <property type="match status" value="1"/>
</dbReference>
<dbReference type="Gene3D" id="3.40.190.10">
    <property type="entry name" value="Periplasmic binding protein-like II"/>
    <property type="match status" value="1"/>
</dbReference>
<dbReference type="EMBL" id="UZWD01000026">
    <property type="protein sequence ID" value="VDS05027.1"/>
    <property type="molecule type" value="Genomic_DNA"/>
</dbReference>
<evidence type="ECO:0000256" key="2">
    <source>
        <dbReference type="ARBA" id="ARBA00008520"/>
    </source>
</evidence>
<dbReference type="SUPFAM" id="SSF53850">
    <property type="entry name" value="Periplasmic binding protein-like II"/>
    <property type="match status" value="1"/>
</dbReference>
<proteinExistence type="inferred from homology"/>
<dbReference type="AlphaFoldDB" id="A0A3S4CCI0"/>
<dbReference type="RefSeq" id="WP_126150572.1">
    <property type="nucleotide sequence ID" value="NZ_JBHTMH010000001.1"/>
</dbReference>
<evidence type="ECO:0000313" key="4">
    <source>
        <dbReference type="EMBL" id="VDS05027.1"/>
    </source>
</evidence>
<dbReference type="InterPro" id="IPR006059">
    <property type="entry name" value="SBP"/>
</dbReference>
<dbReference type="GO" id="GO:0042597">
    <property type="term" value="C:periplasmic space"/>
    <property type="evidence" value="ECO:0007669"/>
    <property type="project" value="UniProtKB-SubCell"/>
</dbReference>
<dbReference type="Proteomes" id="UP000268844">
    <property type="component" value="Unassembled WGS sequence"/>
</dbReference>
<comment type="subcellular location">
    <subcellularLocation>
        <location evidence="1">Periplasm</location>
    </subcellularLocation>
</comment>